<dbReference type="Pfam" id="PF19662">
    <property type="entry name" value="DUF6165"/>
    <property type="match status" value="1"/>
</dbReference>
<name>A0A6C0LWR4_9ZZZZ</name>
<organism evidence="1">
    <name type="scientific">viral metagenome</name>
    <dbReference type="NCBI Taxonomy" id="1070528"/>
    <lineage>
        <taxon>unclassified sequences</taxon>
        <taxon>metagenomes</taxon>
        <taxon>organismal metagenomes</taxon>
    </lineage>
</organism>
<protein>
    <submittedName>
        <fullName evidence="1">Uncharacterized protein</fullName>
    </submittedName>
</protein>
<accession>A0A6C0LWR4</accession>
<sequence>MILIPVCNGELVDKLTILKIKISKMKGDKLNNVKKEYSMLLPFLKEIGLDENHNLFKKLYNINLEFWEYHDWQRERFNEYKDENLINIELYKRNRYEHIMNDNRARVKKEINIVTKSDIIEEKQFISYEI</sequence>
<dbReference type="EMBL" id="MN740584">
    <property type="protein sequence ID" value="QHU35199.1"/>
    <property type="molecule type" value="Genomic_DNA"/>
</dbReference>
<dbReference type="InterPro" id="IPR046163">
    <property type="entry name" value="DUF6165"/>
</dbReference>
<reference evidence="1" key="1">
    <citation type="journal article" date="2020" name="Nature">
        <title>Giant virus diversity and host interactions through global metagenomics.</title>
        <authorList>
            <person name="Schulz F."/>
            <person name="Roux S."/>
            <person name="Paez-Espino D."/>
            <person name="Jungbluth S."/>
            <person name="Walsh D.A."/>
            <person name="Denef V.J."/>
            <person name="McMahon K.D."/>
            <person name="Konstantinidis K.T."/>
            <person name="Eloe-Fadrosh E.A."/>
            <person name="Kyrpides N.C."/>
            <person name="Woyke T."/>
        </authorList>
    </citation>
    <scope>NUCLEOTIDE SEQUENCE</scope>
    <source>
        <strain evidence="1">GVMAG-S-1017745-26</strain>
    </source>
</reference>
<proteinExistence type="predicted"/>
<evidence type="ECO:0000313" key="1">
    <source>
        <dbReference type="EMBL" id="QHU35199.1"/>
    </source>
</evidence>
<dbReference type="AlphaFoldDB" id="A0A6C0LWR4"/>